<evidence type="ECO:0000256" key="15">
    <source>
        <dbReference type="ARBA" id="ARBA00077370"/>
    </source>
</evidence>
<dbReference type="InterPro" id="IPR010997">
    <property type="entry name" value="HRDC-like_sf"/>
</dbReference>
<evidence type="ECO:0000256" key="8">
    <source>
        <dbReference type="ARBA" id="ARBA00023125"/>
    </source>
</evidence>
<keyword evidence="10" id="KW-0413">Isomerase</keyword>
<dbReference type="InterPro" id="IPR027417">
    <property type="entry name" value="P-loop_NTPase"/>
</dbReference>
<dbReference type="InterPro" id="IPR013986">
    <property type="entry name" value="DExx_box_DNA_helicase_dom_sf"/>
</dbReference>
<evidence type="ECO:0000256" key="3">
    <source>
        <dbReference type="ARBA" id="ARBA00022741"/>
    </source>
</evidence>
<evidence type="ECO:0000256" key="16">
    <source>
        <dbReference type="PROSITE-ProRule" id="PRU00560"/>
    </source>
</evidence>
<evidence type="ECO:0000256" key="2">
    <source>
        <dbReference type="ARBA" id="ARBA00009922"/>
    </source>
</evidence>
<evidence type="ECO:0000256" key="11">
    <source>
        <dbReference type="ARBA" id="ARBA00034617"/>
    </source>
</evidence>
<keyword evidence="9" id="KW-0234">DNA repair</keyword>
<dbReference type="InterPro" id="IPR000212">
    <property type="entry name" value="DNA_helicase_UvrD/REP"/>
</dbReference>
<dbReference type="SUPFAM" id="SSF47819">
    <property type="entry name" value="HRDC-like"/>
    <property type="match status" value="1"/>
</dbReference>
<dbReference type="EMBL" id="CP000384">
    <property type="protein sequence ID" value="ABG07521.1"/>
    <property type="molecule type" value="Genomic_DNA"/>
</dbReference>
<evidence type="ECO:0000256" key="5">
    <source>
        <dbReference type="ARBA" id="ARBA00022801"/>
    </source>
</evidence>
<comment type="cofactor">
    <cofactor evidence="1">
        <name>Mg(2+)</name>
        <dbReference type="ChEBI" id="CHEBI:18420"/>
    </cofactor>
</comment>
<organism evidence="21">
    <name type="scientific">Mycobacterium sp. (strain MCS)</name>
    <dbReference type="NCBI Taxonomy" id="164756"/>
    <lineage>
        <taxon>Bacteria</taxon>
        <taxon>Bacillati</taxon>
        <taxon>Actinomycetota</taxon>
        <taxon>Actinomycetes</taxon>
        <taxon>Mycobacteriales</taxon>
        <taxon>Mycobacteriaceae</taxon>
        <taxon>Mycobacterium</taxon>
    </lineage>
</organism>
<evidence type="ECO:0000256" key="7">
    <source>
        <dbReference type="ARBA" id="ARBA00022840"/>
    </source>
</evidence>
<dbReference type="KEGG" id="mmc:Mmcs_1409"/>
<evidence type="ECO:0000256" key="13">
    <source>
        <dbReference type="ARBA" id="ARBA00048988"/>
    </source>
</evidence>
<dbReference type="Gene3D" id="1.10.150.80">
    <property type="entry name" value="HRDC domain"/>
    <property type="match status" value="1"/>
</dbReference>
<dbReference type="GO" id="GO:0000725">
    <property type="term" value="P:recombinational repair"/>
    <property type="evidence" value="ECO:0007669"/>
    <property type="project" value="TreeGrafter"/>
</dbReference>
<dbReference type="CDD" id="cd18807">
    <property type="entry name" value="SF1_C_UvrD"/>
    <property type="match status" value="1"/>
</dbReference>
<dbReference type="GO" id="GO:0003677">
    <property type="term" value="F:DNA binding"/>
    <property type="evidence" value="ECO:0007669"/>
    <property type="project" value="UniProtKB-KW"/>
</dbReference>
<dbReference type="PANTHER" id="PTHR11070:SF69">
    <property type="entry name" value="ATP-DEPENDENT DNA HELICASE UVRD2"/>
    <property type="match status" value="1"/>
</dbReference>
<comment type="catalytic activity">
    <reaction evidence="13">
        <text>ATP + H2O = ADP + phosphate + H(+)</text>
        <dbReference type="Rhea" id="RHEA:13065"/>
        <dbReference type="ChEBI" id="CHEBI:15377"/>
        <dbReference type="ChEBI" id="CHEBI:15378"/>
        <dbReference type="ChEBI" id="CHEBI:30616"/>
        <dbReference type="ChEBI" id="CHEBI:43474"/>
        <dbReference type="ChEBI" id="CHEBI:456216"/>
        <dbReference type="EC" id="5.6.2.4"/>
    </reaction>
</comment>
<sequence>MSVRPAKMGRMPVEVPTSSRERLLADLDEEQREAVLAPRGPVCVLAGAGTGKTRTITRRIAHLVAAGHVAPGQVLAVTFTSRAAGEMRARLRALDQEAGGVGTGSVQAMTFHAAARRQLRYFWPRVVGDTSWQLLDSKFSVVAQAANRARVQAATDDVRDLAGEIEWAKASLISPEAYPGAVAQAGRDIPMDAAKVAAVYAGYEALKARHDGTALLDFDDLLLHTAAAIENDAAVAAEFRDRYRCFVVDEYQDVTPLQQRVLDAWLGPRDDLTVVGDANQTIYSFTGATPRYLLDFSRRFPDAAVIRLERDYRSTPQVVSLANRVIAAARGRMAGSKLHLVGQRPAGPTPAFAEHTDEVAEAAAVAKDIRRLLDAGTPAAEIAVLYRINAQSEVYEEALTEAGIAFQVRGGEGFFSRQEIRQALVALQRAAERDVDGEVADVVRAVLEPLGLTAEPPAGTRARERWEALSALAELVDEEVVLRPGLDLRGLVTELRQRADARHPPVVQGVTLASLHAAKGLEWDAVYLVGLADGTLPISHALTHGPDSEPVEEERRLLYVGITRARVHLTLSWALARAPGGRQGRRPSRFLNGVAPHSAPEASVNKPRRARGATPRCRVCNQVLTTPAAIMLRRCETCSSDIDEQLLAALKEWRLRTSKELGVPAFVVFTDNTLIAIAESLPTDEAALVAIPGIGARKLEQYGADVLALVNARG</sequence>
<dbReference type="GO" id="GO:0005524">
    <property type="term" value="F:ATP binding"/>
    <property type="evidence" value="ECO:0007669"/>
    <property type="project" value="UniProtKB-UniRule"/>
</dbReference>
<dbReference type="FunFam" id="3.40.50.300:FF:001181">
    <property type="entry name" value="DNA helicase"/>
    <property type="match status" value="1"/>
</dbReference>
<feature type="region of interest" description="Disordered" evidence="17">
    <location>
        <begin position="580"/>
        <end position="610"/>
    </location>
</feature>
<reference evidence="21" key="1">
    <citation type="submission" date="2006-06" db="EMBL/GenBank/DDBJ databases">
        <title>Complete sequence of chromosome of Mycobacterium sp. MCS.</title>
        <authorList>
            <consortium name="US DOE Joint Genome Institute"/>
            <person name="Copeland A."/>
            <person name="Lucas S."/>
            <person name="Lapidus A."/>
            <person name="Barry K."/>
            <person name="Detter J.C."/>
            <person name="Glavina del Rio T."/>
            <person name="Hammon N."/>
            <person name="Israni S."/>
            <person name="Dalin E."/>
            <person name="Tice H."/>
            <person name="Pitluck S."/>
            <person name="Martinez M."/>
            <person name="Schmutz J."/>
            <person name="Larimer F."/>
            <person name="Land M."/>
            <person name="Hauser L."/>
            <person name="Kyrpides N."/>
            <person name="Kim E."/>
            <person name="Miller C.D."/>
            <person name="Hughes J.E."/>
            <person name="Anderson A.J."/>
            <person name="Sims R.C."/>
            <person name="Richardson P."/>
        </authorList>
    </citation>
    <scope>NUCLEOTIDE SEQUENCE [LARGE SCALE GENOMIC DNA]</scope>
    <source>
        <strain evidence="21">MCS</strain>
    </source>
</reference>
<dbReference type="InterPro" id="IPR014017">
    <property type="entry name" value="DNA_helicase_UvrD-like_C"/>
</dbReference>
<keyword evidence="3 16" id="KW-0547">Nucleotide-binding</keyword>
<feature type="domain" description="UvrD-like helicase C-terminal" evidence="20">
    <location>
        <begin position="316"/>
        <end position="567"/>
    </location>
</feature>
<keyword evidence="7 16" id="KW-0067">ATP-binding</keyword>
<dbReference type="FunFam" id="3.40.50.300:FF:001201">
    <property type="entry name" value="ATP-dependent DNA helicase UvrD2"/>
    <property type="match status" value="1"/>
</dbReference>
<gene>
    <name evidence="21" type="ordered locus">Mmcs_1409</name>
</gene>
<keyword evidence="6 16" id="KW-0347">Helicase</keyword>
<dbReference type="Pfam" id="PF00570">
    <property type="entry name" value="HRDC"/>
    <property type="match status" value="1"/>
</dbReference>
<dbReference type="Gene3D" id="3.40.50.300">
    <property type="entry name" value="P-loop containing nucleotide triphosphate hydrolases"/>
    <property type="match status" value="3"/>
</dbReference>
<dbReference type="GO" id="GO:0033202">
    <property type="term" value="C:DNA helicase complex"/>
    <property type="evidence" value="ECO:0007669"/>
    <property type="project" value="TreeGrafter"/>
</dbReference>
<evidence type="ECO:0000259" key="18">
    <source>
        <dbReference type="PROSITE" id="PS50967"/>
    </source>
</evidence>
<dbReference type="EC" id="5.6.2.4" evidence="12"/>
<evidence type="ECO:0000256" key="17">
    <source>
        <dbReference type="SAM" id="MobiDB-lite"/>
    </source>
</evidence>
<dbReference type="GO" id="GO:0016887">
    <property type="term" value="F:ATP hydrolysis activity"/>
    <property type="evidence" value="ECO:0007669"/>
    <property type="project" value="RHEA"/>
</dbReference>
<keyword evidence="5 16" id="KW-0378">Hydrolase</keyword>
<dbReference type="Pfam" id="PF00580">
    <property type="entry name" value="UvrD-helicase"/>
    <property type="match status" value="1"/>
</dbReference>
<evidence type="ECO:0000256" key="14">
    <source>
        <dbReference type="ARBA" id="ARBA00067567"/>
    </source>
</evidence>
<evidence type="ECO:0000256" key="12">
    <source>
        <dbReference type="ARBA" id="ARBA00034808"/>
    </source>
</evidence>
<evidence type="ECO:0000259" key="20">
    <source>
        <dbReference type="PROSITE" id="PS51217"/>
    </source>
</evidence>
<dbReference type="GO" id="GO:0005829">
    <property type="term" value="C:cytosol"/>
    <property type="evidence" value="ECO:0007669"/>
    <property type="project" value="TreeGrafter"/>
</dbReference>
<evidence type="ECO:0000256" key="10">
    <source>
        <dbReference type="ARBA" id="ARBA00023235"/>
    </source>
</evidence>
<dbReference type="Pfam" id="PF13361">
    <property type="entry name" value="UvrD_C"/>
    <property type="match status" value="2"/>
</dbReference>
<evidence type="ECO:0000256" key="9">
    <source>
        <dbReference type="ARBA" id="ARBA00023204"/>
    </source>
</evidence>
<dbReference type="PROSITE" id="PS51217">
    <property type="entry name" value="UVRD_HELICASE_CTER"/>
    <property type="match status" value="1"/>
</dbReference>
<proteinExistence type="inferred from homology"/>
<dbReference type="Gene3D" id="1.10.10.160">
    <property type="match status" value="1"/>
</dbReference>
<dbReference type="InterPro" id="IPR014016">
    <property type="entry name" value="UvrD-like_ATP-bd"/>
</dbReference>
<dbReference type="InterPro" id="IPR044876">
    <property type="entry name" value="HRDC_dom_sf"/>
</dbReference>
<feature type="domain" description="UvrD-like helicase ATP-binding" evidence="19">
    <location>
        <begin position="25"/>
        <end position="315"/>
    </location>
</feature>
<keyword evidence="8" id="KW-0238">DNA-binding</keyword>
<comment type="similarity">
    <text evidence="2">Belongs to the helicase family. UvrD subfamily.</text>
</comment>
<dbReference type="SMART" id="SM00341">
    <property type="entry name" value="HRDC"/>
    <property type="match status" value="1"/>
</dbReference>
<dbReference type="GO" id="GO:0043138">
    <property type="term" value="F:3'-5' DNA helicase activity"/>
    <property type="evidence" value="ECO:0007669"/>
    <property type="project" value="UniProtKB-EC"/>
</dbReference>
<evidence type="ECO:0000256" key="1">
    <source>
        <dbReference type="ARBA" id="ARBA00001946"/>
    </source>
</evidence>
<dbReference type="InterPro" id="IPR002121">
    <property type="entry name" value="HRDC_dom"/>
</dbReference>
<evidence type="ECO:0000256" key="4">
    <source>
        <dbReference type="ARBA" id="ARBA00022763"/>
    </source>
</evidence>
<dbReference type="Gene3D" id="1.10.486.10">
    <property type="entry name" value="PCRA, domain 4"/>
    <property type="match status" value="1"/>
</dbReference>
<feature type="domain" description="HRDC" evidence="18">
    <location>
        <begin position="640"/>
        <end position="714"/>
    </location>
</feature>
<accession>A0A5Q5BH35</accession>
<dbReference type="AlphaFoldDB" id="A0A5Q5BH35"/>
<evidence type="ECO:0000256" key="6">
    <source>
        <dbReference type="ARBA" id="ARBA00022806"/>
    </source>
</evidence>
<feature type="binding site" evidence="16">
    <location>
        <begin position="46"/>
        <end position="53"/>
    </location>
    <ligand>
        <name>ATP</name>
        <dbReference type="ChEBI" id="CHEBI:30616"/>
    </ligand>
</feature>
<dbReference type="PROSITE" id="PS50967">
    <property type="entry name" value="HRDC"/>
    <property type="match status" value="1"/>
</dbReference>
<protein>
    <recommendedName>
        <fullName evidence="14">ATP-dependent DNA helicase UvrD2</fullName>
        <ecNumber evidence="12">5.6.2.4</ecNumber>
    </recommendedName>
    <alternativeName>
        <fullName evidence="15">DNA 3'-5' helicase UvrD2</fullName>
    </alternativeName>
</protein>
<dbReference type="CDD" id="cd17932">
    <property type="entry name" value="DEXQc_UvrD"/>
    <property type="match status" value="1"/>
</dbReference>
<comment type="catalytic activity">
    <reaction evidence="11">
        <text>Couples ATP hydrolysis with the unwinding of duplex DNA by translocating in the 3'-5' direction.</text>
        <dbReference type="EC" id="5.6.2.4"/>
    </reaction>
</comment>
<evidence type="ECO:0000313" key="21">
    <source>
        <dbReference type="EMBL" id="ABG07521.1"/>
    </source>
</evidence>
<name>A0A5Q5BH35_MYCSS</name>
<dbReference type="SUPFAM" id="SSF52540">
    <property type="entry name" value="P-loop containing nucleoside triphosphate hydrolases"/>
    <property type="match status" value="1"/>
</dbReference>
<dbReference type="PROSITE" id="PS51198">
    <property type="entry name" value="UVRD_HELICASE_ATP_BIND"/>
    <property type="match status" value="1"/>
</dbReference>
<keyword evidence="4" id="KW-0227">DNA damage</keyword>
<evidence type="ECO:0000259" key="19">
    <source>
        <dbReference type="PROSITE" id="PS51198"/>
    </source>
</evidence>
<dbReference type="PANTHER" id="PTHR11070">
    <property type="entry name" value="UVRD / RECB / PCRA DNA HELICASE FAMILY MEMBER"/>
    <property type="match status" value="1"/>
</dbReference>